<reference evidence="7 8" key="1">
    <citation type="submission" date="2019-12" db="EMBL/GenBank/DDBJ databases">
        <authorList>
            <person name="Alioto T."/>
            <person name="Alioto T."/>
            <person name="Gomez Garrido J."/>
        </authorList>
    </citation>
    <scope>NUCLEOTIDE SEQUENCE [LARGE SCALE GENOMIC DNA]</scope>
</reference>
<dbReference type="InterPro" id="IPR004263">
    <property type="entry name" value="Exostosin"/>
</dbReference>
<evidence type="ECO:0000256" key="4">
    <source>
        <dbReference type="ARBA" id="ARBA00022968"/>
    </source>
</evidence>
<dbReference type="InterPro" id="IPR040911">
    <property type="entry name" value="Exostosin_GT47"/>
</dbReference>
<sequence length="439" mass="50971">MSFSNTSVIYPLLFLVLFFYCLDNQFHFLQPFSSSRSLISSHKNQDQINGSIEFEPLEEGLSRARAAIREASRRRTYIAYKDESFIPRGPIYRNPYAFHQSHIEMEKRFKVWVYKEGEPPLFHRGHLKDIYAIEGHFIDELENGKSPFLARHPEEAHAFFLPVGIAMIIRYLYSPRLDYDRWRLQHVVTDYISVVSNRYPYWNRSTGADHFFVGCHDWGPDVSTANPKLYKNLIRVLCNANVTEGFQPARDVSLPEIKVPSPELGPPDVGQASNDHRTIFAFFAGGPHGHVRRTLFEYWKDKDSEIQVHEYLPKNVSYFESLGQAKFCLCPSGWEVASPRLIESMHAGCVPVIISDGYALPFSDVLDWSKFSVHIPVAQIPEIKTILEGISTDDYLKMQKLVLQVKRHFILHRPAQPFDLLYMILHSLWLRRLNIRLRL</sequence>
<organism evidence="7 8">
    <name type="scientific">Olea europaea subsp. europaea</name>
    <dbReference type="NCBI Taxonomy" id="158383"/>
    <lineage>
        <taxon>Eukaryota</taxon>
        <taxon>Viridiplantae</taxon>
        <taxon>Streptophyta</taxon>
        <taxon>Embryophyta</taxon>
        <taxon>Tracheophyta</taxon>
        <taxon>Spermatophyta</taxon>
        <taxon>Magnoliopsida</taxon>
        <taxon>eudicotyledons</taxon>
        <taxon>Gunneridae</taxon>
        <taxon>Pentapetalae</taxon>
        <taxon>asterids</taxon>
        <taxon>lamiids</taxon>
        <taxon>Lamiales</taxon>
        <taxon>Oleaceae</taxon>
        <taxon>Oleeae</taxon>
        <taxon>Olea</taxon>
    </lineage>
</organism>
<comment type="similarity">
    <text evidence="2">Belongs to the glycosyltransferase 47 family.</text>
</comment>
<gene>
    <name evidence="7" type="ORF">OLEA9_A066468</name>
</gene>
<evidence type="ECO:0000256" key="1">
    <source>
        <dbReference type="ARBA" id="ARBA00004323"/>
    </source>
</evidence>
<keyword evidence="3" id="KW-0808">Transferase</keyword>
<evidence type="ECO:0000313" key="8">
    <source>
        <dbReference type="Proteomes" id="UP000594638"/>
    </source>
</evidence>
<keyword evidence="3" id="KW-0328">Glycosyltransferase</keyword>
<dbReference type="GO" id="GO:0016757">
    <property type="term" value="F:glycosyltransferase activity"/>
    <property type="evidence" value="ECO:0007669"/>
    <property type="project" value="UniProtKB-KW"/>
</dbReference>
<comment type="caution">
    <text evidence="7">The sequence shown here is derived from an EMBL/GenBank/DDBJ whole genome shotgun (WGS) entry which is preliminary data.</text>
</comment>
<dbReference type="PANTHER" id="PTHR11062">
    <property type="entry name" value="EXOSTOSIN HEPARAN SULFATE GLYCOSYLTRANSFERASE -RELATED"/>
    <property type="match status" value="1"/>
</dbReference>
<accession>A0A8S0RB92</accession>
<protein>
    <submittedName>
        <fullName evidence="7">Probable glycosyltransferase At5g11130</fullName>
    </submittedName>
</protein>
<dbReference type="AlphaFoldDB" id="A0A8S0RB92"/>
<evidence type="ECO:0000256" key="5">
    <source>
        <dbReference type="ARBA" id="ARBA00023034"/>
    </source>
</evidence>
<proteinExistence type="inferred from homology"/>
<name>A0A8S0RB92_OLEEU</name>
<dbReference type="OrthoDB" id="1924787at2759"/>
<dbReference type="EMBL" id="CACTIH010002402">
    <property type="protein sequence ID" value="CAA2976320.1"/>
    <property type="molecule type" value="Genomic_DNA"/>
</dbReference>
<evidence type="ECO:0000256" key="3">
    <source>
        <dbReference type="ARBA" id="ARBA00022676"/>
    </source>
</evidence>
<comment type="subcellular location">
    <subcellularLocation>
        <location evidence="1">Golgi apparatus membrane</location>
        <topology evidence="1">Single-pass type II membrane protein</topology>
    </subcellularLocation>
</comment>
<keyword evidence="4" id="KW-0735">Signal-anchor</keyword>
<dbReference type="Proteomes" id="UP000594638">
    <property type="component" value="Unassembled WGS sequence"/>
</dbReference>
<dbReference type="Pfam" id="PF03016">
    <property type="entry name" value="Exostosin_GT47"/>
    <property type="match status" value="1"/>
</dbReference>
<keyword evidence="4" id="KW-0812">Transmembrane</keyword>
<dbReference type="Gramene" id="OE9A066468T1">
    <property type="protein sequence ID" value="OE9A066468C1"/>
    <property type="gene ID" value="OE9A066468"/>
</dbReference>
<feature type="domain" description="Exostosin GT47" evidence="6">
    <location>
        <begin position="105"/>
        <end position="388"/>
    </location>
</feature>
<keyword evidence="8" id="KW-1185">Reference proteome</keyword>
<evidence type="ECO:0000313" key="7">
    <source>
        <dbReference type="EMBL" id="CAA2976320.1"/>
    </source>
</evidence>
<evidence type="ECO:0000256" key="2">
    <source>
        <dbReference type="ARBA" id="ARBA00010271"/>
    </source>
</evidence>
<dbReference type="GO" id="GO:0000139">
    <property type="term" value="C:Golgi membrane"/>
    <property type="evidence" value="ECO:0007669"/>
    <property type="project" value="UniProtKB-SubCell"/>
</dbReference>
<dbReference type="PANTHER" id="PTHR11062:SF365">
    <property type="entry name" value="EXOSTOSIN GT47 DOMAIN-CONTAINING PROTEIN"/>
    <property type="match status" value="1"/>
</dbReference>
<evidence type="ECO:0000259" key="6">
    <source>
        <dbReference type="Pfam" id="PF03016"/>
    </source>
</evidence>
<keyword evidence="5" id="KW-0333">Golgi apparatus</keyword>